<keyword evidence="5" id="KW-1185">Reference proteome</keyword>
<dbReference type="NCBIfam" id="NF038402">
    <property type="entry name" value="TroA_like"/>
    <property type="match status" value="1"/>
</dbReference>
<evidence type="ECO:0000313" key="5">
    <source>
        <dbReference type="Proteomes" id="UP000251692"/>
    </source>
</evidence>
<dbReference type="PROSITE" id="PS51257">
    <property type="entry name" value="PROKAR_LIPOPROTEIN"/>
    <property type="match status" value="1"/>
</dbReference>
<dbReference type="InterPro" id="IPR050902">
    <property type="entry name" value="ABC_Transporter_SBP"/>
</dbReference>
<feature type="signal peptide" evidence="2">
    <location>
        <begin position="1"/>
        <end position="19"/>
    </location>
</feature>
<gene>
    <name evidence="4" type="ORF">DP923_00070</name>
</gene>
<dbReference type="PANTHER" id="PTHR30535:SF34">
    <property type="entry name" value="MOLYBDATE-BINDING PROTEIN MOLA"/>
    <property type="match status" value="1"/>
</dbReference>
<sequence>MRRALLPLCLLLALFSCNPNEKSTEKGIIILKDDLGRTLTLKRKPERVLPLATSMTEMLYAVCDTASIVGRTPNCDYPATVLSKPVVNNYPVDYEAILRLKPDLVFTTEGITPLEVAVRLEELGIPVYYQKYGSVEDVFRGLEDIGKIMNRSQQAKYLTDSLRQQVTKIKERHAGTTKLQTVLAITWKDPIYVYGQNTIFTDKLKILGSQNVVKQVYDQPYPALTRESILQLDPDIFIGGTPEELEKEFFTMYPELRKIKAYRTKRMYDPTGNLMERPGPRVVESLLELEKFLYP</sequence>
<accession>A0A364RJJ7</accession>
<dbReference type="Proteomes" id="UP000251692">
    <property type="component" value="Unassembled WGS sequence"/>
</dbReference>
<dbReference type="Pfam" id="PF01497">
    <property type="entry name" value="Peripla_BP_2"/>
    <property type="match status" value="1"/>
</dbReference>
<organism evidence="4 5">
    <name type="scientific">Pontibacter arcticus</name>
    <dbReference type="NCBI Taxonomy" id="2080288"/>
    <lineage>
        <taxon>Bacteria</taxon>
        <taxon>Pseudomonadati</taxon>
        <taxon>Bacteroidota</taxon>
        <taxon>Cytophagia</taxon>
        <taxon>Cytophagales</taxon>
        <taxon>Hymenobacteraceae</taxon>
        <taxon>Pontibacter</taxon>
    </lineage>
</organism>
<dbReference type="AlphaFoldDB" id="A0A364RJJ7"/>
<dbReference type="SUPFAM" id="SSF53807">
    <property type="entry name" value="Helical backbone' metal receptor"/>
    <property type="match status" value="1"/>
</dbReference>
<proteinExistence type="predicted"/>
<dbReference type="OrthoDB" id="9816357at2"/>
<dbReference type="GO" id="GO:0071281">
    <property type="term" value="P:cellular response to iron ion"/>
    <property type="evidence" value="ECO:0007669"/>
    <property type="project" value="TreeGrafter"/>
</dbReference>
<reference evidence="4 5" key="1">
    <citation type="submission" date="2018-06" db="EMBL/GenBank/DDBJ databases">
        <authorList>
            <person name="Liu Z.-W."/>
        </authorList>
    </citation>
    <scope>NUCLEOTIDE SEQUENCE [LARGE SCALE GENOMIC DNA]</scope>
    <source>
        <strain evidence="4 5">2b14</strain>
    </source>
</reference>
<feature type="chain" id="PRO_5017042619" evidence="2">
    <location>
        <begin position="20"/>
        <end position="295"/>
    </location>
</feature>
<evidence type="ECO:0000256" key="1">
    <source>
        <dbReference type="ARBA" id="ARBA00022729"/>
    </source>
</evidence>
<dbReference type="PANTHER" id="PTHR30535">
    <property type="entry name" value="VITAMIN B12-BINDING PROTEIN"/>
    <property type="match status" value="1"/>
</dbReference>
<comment type="caution">
    <text evidence="4">The sequence shown here is derived from an EMBL/GenBank/DDBJ whole genome shotgun (WGS) entry which is preliminary data.</text>
</comment>
<protein>
    <submittedName>
        <fullName evidence="4">Iron ABC transporter substrate-binding protein</fullName>
    </submittedName>
</protein>
<evidence type="ECO:0000313" key="4">
    <source>
        <dbReference type="EMBL" id="RAU84454.1"/>
    </source>
</evidence>
<dbReference type="EMBL" id="QMDV01000001">
    <property type="protein sequence ID" value="RAU84454.1"/>
    <property type="molecule type" value="Genomic_DNA"/>
</dbReference>
<dbReference type="Gene3D" id="3.40.50.1980">
    <property type="entry name" value="Nitrogenase molybdenum iron protein domain"/>
    <property type="match status" value="2"/>
</dbReference>
<dbReference type="InterPro" id="IPR002491">
    <property type="entry name" value="ABC_transptr_periplasmic_BD"/>
</dbReference>
<evidence type="ECO:0000259" key="3">
    <source>
        <dbReference type="PROSITE" id="PS50983"/>
    </source>
</evidence>
<evidence type="ECO:0000256" key="2">
    <source>
        <dbReference type="SAM" id="SignalP"/>
    </source>
</evidence>
<reference evidence="4 5" key="2">
    <citation type="submission" date="2018-07" db="EMBL/GenBank/DDBJ databases">
        <title>Pontibacter sp. 2b14 genomic sequence and assembly.</title>
        <authorList>
            <person name="Du Z.-J."/>
        </authorList>
    </citation>
    <scope>NUCLEOTIDE SEQUENCE [LARGE SCALE GENOMIC DNA]</scope>
    <source>
        <strain evidence="4 5">2b14</strain>
    </source>
</reference>
<feature type="domain" description="Fe/B12 periplasmic-binding" evidence="3">
    <location>
        <begin position="47"/>
        <end position="295"/>
    </location>
</feature>
<dbReference type="PROSITE" id="PS50983">
    <property type="entry name" value="FE_B12_PBP"/>
    <property type="match status" value="1"/>
</dbReference>
<name>A0A364RJJ7_9BACT</name>
<keyword evidence="1 2" id="KW-0732">Signal</keyword>
<dbReference type="InterPro" id="IPR054828">
    <property type="entry name" value="Vit_B12_bind_prot"/>
</dbReference>